<dbReference type="AlphaFoldDB" id="A0A445MKE4"/>
<evidence type="ECO:0000313" key="2">
    <source>
        <dbReference type="EMBL" id="RZR74729.1"/>
    </source>
</evidence>
<dbReference type="EMBL" id="KV876361">
    <property type="protein sequence ID" value="RZR74729.1"/>
    <property type="molecule type" value="Genomic_DNA"/>
</dbReference>
<proteinExistence type="predicted"/>
<reference evidence="2" key="1">
    <citation type="journal article" date="2018" name="Data Brief">
        <title>Genome sequence data from 17 accessions of Ensete ventricosum, a staple food crop for millions in Ethiopia.</title>
        <authorList>
            <person name="Yemataw Z."/>
            <person name="Muzemil S."/>
            <person name="Ambachew D."/>
            <person name="Tripathi L."/>
            <person name="Tesfaye K."/>
            <person name="Chala A."/>
            <person name="Farbos A."/>
            <person name="O'Neill P."/>
            <person name="Moore K."/>
            <person name="Grant M."/>
            <person name="Studholme D.J."/>
        </authorList>
    </citation>
    <scope>NUCLEOTIDE SEQUENCE [LARGE SCALE GENOMIC DNA]</scope>
    <source>
        <tissue evidence="2">Leaf</tissue>
    </source>
</reference>
<accession>A0A445MKE4</accession>
<gene>
    <name evidence="2" type="ORF">BHM03_00041965</name>
</gene>
<organism evidence="2">
    <name type="scientific">Ensete ventricosum</name>
    <name type="common">Abyssinian banana</name>
    <name type="synonym">Musa ensete</name>
    <dbReference type="NCBI Taxonomy" id="4639"/>
    <lineage>
        <taxon>Eukaryota</taxon>
        <taxon>Viridiplantae</taxon>
        <taxon>Streptophyta</taxon>
        <taxon>Embryophyta</taxon>
        <taxon>Tracheophyta</taxon>
        <taxon>Spermatophyta</taxon>
        <taxon>Magnoliopsida</taxon>
        <taxon>Liliopsida</taxon>
        <taxon>Zingiberales</taxon>
        <taxon>Musaceae</taxon>
        <taxon>Ensete</taxon>
    </lineage>
</organism>
<feature type="region of interest" description="Disordered" evidence="1">
    <location>
        <begin position="24"/>
        <end position="47"/>
    </location>
</feature>
<evidence type="ECO:0000256" key="1">
    <source>
        <dbReference type="SAM" id="MobiDB-lite"/>
    </source>
</evidence>
<name>A0A445MKE4_ENSVE</name>
<feature type="compositionally biased region" description="Basic and acidic residues" evidence="1">
    <location>
        <begin position="24"/>
        <end position="34"/>
    </location>
</feature>
<sequence>MTVPEMPKRAKQYVIAETLVAEKCEDQKRPRAEPSRGPPSRLSRRRVERAEQAILEKGLLKAPSLMRTRSKERDRGRYCRLPWELSALPKCLQSRPFSSEFSASPKGFQSRRAFSLVLELSVLISSQ</sequence>
<dbReference type="Proteomes" id="UP000290560">
    <property type="component" value="Unassembled WGS sequence"/>
</dbReference>
<protein>
    <submittedName>
        <fullName evidence="2">Uncharacterized protein</fullName>
    </submittedName>
</protein>